<comment type="caution">
    <text evidence="2">The sequence shown here is derived from an EMBL/GenBank/DDBJ whole genome shotgun (WGS) entry which is preliminary data.</text>
</comment>
<evidence type="ECO:0000313" key="2">
    <source>
        <dbReference type="EMBL" id="HIX07564.1"/>
    </source>
</evidence>
<organism evidence="2 3">
    <name type="scientific">Candidatus Borkfalkia faecipullorum</name>
    <dbReference type="NCBI Taxonomy" id="2838510"/>
    <lineage>
        <taxon>Bacteria</taxon>
        <taxon>Bacillati</taxon>
        <taxon>Bacillota</taxon>
        <taxon>Clostridia</taxon>
        <taxon>Christensenellales</taxon>
        <taxon>Christensenellaceae</taxon>
        <taxon>Candidatus Borkfalkia</taxon>
    </lineage>
</organism>
<reference evidence="2" key="1">
    <citation type="journal article" date="2021" name="PeerJ">
        <title>Extensive microbial diversity within the chicken gut microbiome revealed by metagenomics and culture.</title>
        <authorList>
            <person name="Gilroy R."/>
            <person name="Ravi A."/>
            <person name="Getino M."/>
            <person name="Pursley I."/>
            <person name="Horton D.L."/>
            <person name="Alikhan N.F."/>
            <person name="Baker D."/>
            <person name="Gharbi K."/>
            <person name="Hall N."/>
            <person name="Watson M."/>
            <person name="Adriaenssens E.M."/>
            <person name="Foster-Nyarko E."/>
            <person name="Jarju S."/>
            <person name="Secka A."/>
            <person name="Antonio M."/>
            <person name="Oren A."/>
            <person name="Chaudhuri R.R."/>
            <person name="La Ragione R."/>
            <person name="Hildebrand F."/>
            <person name="Pallen M.J."/>
        </authorList>
    </citation>
    <scope>NUCLEOTIDE SEQUENCE</scope>
    <source>
        <strain evidence="2">811</strain>
    </source>
</reference>
<name>A0A9D1V7Q2_9FIRM</name>
<accession>A0A9D1V7Q2</accession>
<dbReference type="EMBL" id="DXFX01000049">
    <property type="protein sequence ID" value="HIX07564.1"/>
    <property type="molecule type" value="Genomic_DNA"/>
</dbReference>
<keyword evidence="1" id="KW-0812">Transmembrane</keyword>
<keyword evidence="1" id="KW-1133">Transmembrane helix</keyword>
<sequence>MALNLLSAAGTIVSVVIGVLAAGFVVFMLVWHYVRKKQGKGGCGCGCSGCSGCSSCVPKKKKPDEK</sequence>
<dbReference type="Proteomes" id="UP000824204">
    <property type="component" value="Unassembled WGS sequence"/>
</dbReference>
<evidence type="ECO:0000313" key="3">
    <source>
        <dbReference type="Proteomes" id="UP000824204"/>
    </source>
</evidence>
<feature type="transmembrane region" description="Helical" evidence="1">
    <location>
        <begin position="6"/>
        <end position="31"/>
    </location>
</feature>
<evidence type="ECO:0000256" key="1">
    <source>
        <dbReference type="SAM" id="Phobius"/>
    </source>
</evidence>
<dbReference type="AlphaFoldDB" id="A0A9D1V7Q2"/>
<keyword evidence="1" id="KW-0472">Membrane</keyword>
<proteinExistence type="predicted"/>
<gene>
    <name evidence="2" type="ORF">H9741_03770</name>
</gene>
<protein>
    <submittedName>
        <fullName evidence="2">FeoB-associated Cys-rich membrane protein</fullName>
    </submittedName>
</protein>
<reference evidence="2" key="2">
    <citation type="submission" date="2021-04" db="EMBL/GenBank/DDBJ databases">
        <authorList>
            <person name="Gilroy R."/>
        </authorList>
    </citation>
    <scope>NUCLEOTIDE SEQUENCE</scope>
    <source>
        <strain evidence="2">811</strain>
    </source>
</reference>